<dbReference type="PANTHER" id="PTHR43022">
    <property type="entry name" value="PROTEIN SMF"/>
    <property type="match status" value="1"/>
</dbReference>
<comment type="caution">
    <text evidence="3">The sequence shown here is derived from an EMBL/GenBank/DDBJ whole genome shotgun (WGS) entry which is preliminary data.</text>
</comment>
<organism evidence="3 4">
    <name type="scientific">Chitinophaga silvisoli</name>
    <dbReference type="NCBI Taxonomy" id="2291814"/>
    <lineage>
        <taxon>Bacteria</taxon>
        <taxon>Pseudomonadati</taxon>
        <taxon>Bacteroidota</taxon>
        <taxon>Chitinophagia</taxon>
        <taxon>Chitinophagales</taxon>
        <taxon>Chitinophagaceae</taxon>
        <taxon>Chitinophaga</taxon>
    </lineage>
</organism>
<dbReference type="SUPFAM" id="SSF102405">
    <property type="entry name" value="MCP/YpsA-like"/>
    <property type="match status" value="1"/>
</dbReference>
<protein>
    <submittedName>
        <fullName evidence="3">DNA-protecting protein DprA</fullName>
    </submittedName>
</protein>
<dbReference type="InterPro" id="IPR036388">
    <property type="entry name" value="WH-like_DNA-bd_sf"/>
</dbReference>
<feature type="domain" description="Helix-hairpin-helix DNA-binding motif class 1" evidence="2">
    <location>
        <begin position="41"/>
        <end position="60"/>
    </location>
</feature>
<keyword evidence="4" id="KW-1185">Reference proteome</keyword>
<dbReference type="GO" id="GO:0003677">
    <property type="term" value="F:DNA binding"/>
    <property type="evidence" value="ECO:0007669"/>
    <property type="project" value="InterPro"/>
</dbReference>
<dbReference type="GO" id="GO:0006281">
    <property type="term" value="P:DNA repair"/>
    <property type="evidence" value="ECO:0007669"/>
    <property type="project" value="InterPro"/>
</dbReference>
<dbReference type="GO" id="GO:0009294">
    <property type="term" value="P:DNA-mediated transformation"/>
    <property type="evidence" value="ECO:0007669"/>
    <property type="project" value="InterPro"/>
</dbReference>
<dbReference type="AlphaFoldDB" id="A0A3E1P253"/>
<dbReference type="InterPro" id="IPR003488">
    <property type="entry name" value="DprA"/>
</dbReference>
<dbReference type="Proteomes" id="UP000261174">
    <property type="component" value="Unassembled WGS sequence"/>
</dbReference>
<comment type="similarity">
    <text evidence="1">Belongs to the DprA/Smf family.</text>
</comment>
<dbReference type="InterPro" id="IPR057666">
    <property type="entry name" value="DrpA_SLOG"/>
</dbReference>
<name>A0A3E1P253_9BACT</name>
<dbReference type="InterPro" id="IPR010994">
    <property type="entry name" value="RuvA_2-like"/>
</dbReference>
<evidence type="ECO:0000313" key="3">
    <source>
        <dbReference type="EMBL" id="RFM34257.1"/>
    </source>
</evidence>
<dbReference type="RefSeq" id="WP_116853844.1">
    <property type="nucleotide sequence ID" value="NZ_QTJV01000004.1"/>
</dbReference>
<reference evidence="3 4" key="1">
    <citation type="submission" date="2018-08" db="EMBL/GenBank/DDBJ databases">
        <title>Chitinophaga sp. K20C18050901, a novel bacterium isolated from forest soil.</title>
        <authorList>
            <person name="Wang C."/>
        </authorList>
    </citation>
    <scope>NUCLEOTIDE SEQUENCE [LARGE SCALE GENOMIC DNA]</scope>
    <source>
        <strain evidence="3 4">K20C18050901</strain>
    </source>
</reference>
<gene>
    <name evidence="3" type="primary">dprA</name>
    <name evidence="3" type="ORF">DXN04_13320</name>
</gene>
<accession>A0A3E1P253</accession>
<dbReference type="SMART" id="SM00278">
    <property type="entry name" value="HhH1"/>
    <property type="match status" value="2"/>
</dbReference>
<dbReference type="Gene3D" id="3.40.50.450">
    <property type="match status" value="1"/>
</dbReference>
<dbReference type="Gene3D" id="1.10.10.10">
    <property type="entry name" value="Winged helix-like DNA-binding domain superfamily/Winged helix DNA-binding domain"/>
    <property type="match status" value="1"/>
</dbReference>
<proteinExistence type="inferred from homology"/>
<dbReference type="PANTHER" id="PTHR43022:SF1">
    <property type="entry name" value="PROTEIN SMF"/>
    <property type="match status" value="1"/>
</dbReference>
<evidence type="ECO:0000256" key="1">
    <source>
        <dbReference type="ARBA" id="ARBA00006525"/>
    </source>
</evidence>
<dbReference type="OrthoDB" id="9785707at2"/>
<dbReference type="EMBL" id="QTJV01000004">
    <property type="protein sequence ID" value="RFM34257.1"/>
    <property type="molecule type" value="Genomic_DNA"/>
</dbReference>
<dbReference type="InterPro" id="IPR003583">
    <property type="entry name" value="Hlx-hairpin-Hlx_DNA-bd_motif"/>
</dbReference>
<dbReference type="NCBIfam" id="TIGR00732">
    <property type="entry name" value="dprA"/>
    <property type="match status" value="1"/>
</dbReference>
<dbReference type="Pfam" id="PF02481">
    <property type="entry name" value="DNA_processg_A"/>
    <property type="match status" value="1"/>
</dbReference>
<dbReference type="SUPFAM" id="SSF47781">
    <property type="entry name" value="RuvA domain 2-like"/>
    <property type="match status" value="1"/>
</dbReference>
<evidence type="ECO:0000313" key="4">
    <source>
        <dbReference type="Proteomes" id="UP000261174"/>
    </source>
</evidence>
<feature type="domain" description="Helix-hairpin-helix DNA-binding motif class 1" evidence="2">
    <location>
        <begin position="9"/>
        <end position="28"/>
    </location>
</feature>
<evidence type="ECO:0000259" key="2">
    <source>
        <dbReference type="SMART" id="SM00278"/>
    </source>
</evidence>
<sequence length="369" mass="41582">MQEETRYQIALTRIPQIGNKIAQQLMTYFENASSIFKASRRELECLPMMGKVRANAIKEFKDFRWVDREIAFLEQYKIAAISFQSPLYPQRLLDCYDNPFLLYFKGNADLNAKRIINVIGTRVPTPHGREVCANLIAGLEASNIMVVSGLAYGIDVLAHATALKYGMPTIGILAHGLDRIYPDVHTHTARQMVEQGGLLTEYSRETTPDKPNFPRRNRIVAGMTDATVLIESGIKGGSMITADIAHSYNRDVFAIPGRVGDSKSAGCHHLIKNNQAMLITGADDILKAMNWDDEVKQAKAVVPMQQELRAELNEEERQILGLFNKSEDYHIDHIYSRSPLPESRVASVVFQLEMNKLLRSMPGQRYQLV</sequence>